<evidence type="ECO:0000256" key="5">
    <source>
        <dbReference type="ARBA" id="ARBA00022833"/>
    </source>
</evidence>
<evidence type="ECO:0000256" key="7">
    <source>
        <dbReference type="PIRNR" id="PIRNR037125"/>
    </source>
</evidence>
<feature type="region of interest" description="Disordered" evidence="9">
    <location>
        <begin position="178"/>
        <end position="259"/>
    </location>
</feature>
<keyword evidence="13" id="KW-1185">Reference proteome</keyword>
<dbReference type="STRING" id="42249.A0A317SQU9"/>
<dbReference type="InterPro" id="IPR033411">
    <property type="entry name" value="Ribonuclease_PIN"/>
</dbReference>
<feature type="binding site" evidence="8">
    <location>
        <position position="321"/>
    </location>
    <ligand>
        <name>Zn(2+)</name>
        <dbReference type="ChEBI" id="CHEBI:29105"/>
    </ligand>
</feature>
<evidence type="ECO:0000256" key="1">
    <source>
        <dbReference type="ARBA" id="ARBA00005858"/>
    </source>
</evidence>
<feature type="compositionally biased region" description="Polar residues" evidence="9">
    <location>
        <begin position="245"/>
        <end position="257"/>
    </location>
</feature>
<dbReference type="PANTHER" id="PTHR12814">
    <property type="entry name" value="RNA-BINDING PROTEIN NOB1"/>
    <property type="match status" value="1"/>
</dbReference>
<dbReference type="GO" id="GO:0005737">
    <property type="term" value="C:cytoplasm"/>
    <property type="evidence" value="ECO:0007669"/>
    <property type="project" value="UniProtKB-ARBA"/>
</dbReference>
<evidence type="ECO:0000256" key="6">
    <source>
        <dbReference type="ARBA" id="ARBA00023242"/>
    </source>
</evidence>
<keyword evidence="4" id="KW-0378">Hydrolase</keyword>
<feature type="compositionally biased region" description="Low complexity" evidence="9">
    <location>
        <begin position="217"/>
        <end position="232"/>
    </location>
</feature>
<dbReference type="Gene3D" id="6.20.210.10">
    <property type="entry name" value="Nin one binding (NOB1), Zn-ribbon-like"/>
    <property type="match status" value="1"/>
</dbReference>
<protein>
    <recommendedName>
        <fullName evidence="7">20S-pre-rRNA D-site endonuclease NOB1</fullName>
    </recommendedName>
</protein>
<feature type="binding site" evidence="8">
    <location>
        <position position="318"/>
    </location>
    <ligand>
        <name>Zn(2+)</name>
        <dbReference type="ChEBI" id="CHEBI:29105"/>
    </ligand>
</feature>
<dbReference type="SUPFAM" id="SSF144206">
    <property type="entry name" value="NOB1 zinc finger-like"/>
    <property type="match status" value="1"/>
</dbReference>
<feature type="region of interest" description="Disordered" evidence="9">
    <location>
        <begin position="402"/>
        <end position="439"/>
    </location>
</feature>
<keyword evidence="5 7" id="KW-0862">Zinc</keyword>
<dbReference type="InterPro" id="IPR014881">
    <property type="entry name" value="NOB1_Zn-bd"/>
</dbReference>
<dbReference type="CDD" id="cd09876">
    <property type="entry name" value="PIN_Nob1-like"/>
    <property type="match status" value="1"/>
</dbReference>
<reference evidence="12 13" key="1">
    <citation type="submission" date="2018-03" db="EMBL/GenBank/DDBJ databases">
        <title>Genomes of Pezizomycetes fungi and the evolution of truffles.</title>
        <authorList>
            <person name="Murat C."/>
            <person name="Payen T."/>
            <person name="Noel B."/>
            <person name="Kuo A."/>
            <person name="Martin F.M."/>
        </authorList>
    </citation>
    <scope>NUCLEOTIDE SEQUENCE [LARGE SCALE GENOMIC DNA]</scope>
    <source>
        <strain evidence="12">091103-1</strain>
    </source>
</reference>
<dbReference type="GO" id="GO:0030688">
    <property type="term" value="C:preribosome, small subunit precursor"/>
    <property type="evidence" value="ECO:0007669"/>
    <property type="project" value="TreeGrafter"/>
</dbReference>
<dbReference type="InterPro" id="IPR017117">
    <property type="entry name" value="Nob1_euk"/>
</dbReference>
<feature type="domain" description="Nin one binding (NOB1) Zn-ribbon-like" evidence="10">
    <location>
        <begin position="293"/>
        <end position="364"/>
    </location>
</feature>
<evidence type="ECO:0000313" key="13">
    <source>
        <dbReference type="Proteomes" id="UP000246991"/>
    </source>
</evidence>
<dbReference type="GO" id="GO:0016787">
    <property type="term" value="F:hydrolase activity"/>
    <property type="evidence" value="ECO:0007669"/>
    <property type="project" value="UniProtKB-KW"/>
</dbReference>
<feature type="region of interest" description="Disordered" evidence="9">
    <location>
        <begin position="115"/>
        <end position="162"/>
    </location>
</feature>
<dbReference type="InterPro" id="IPR039907">
    <property type="entry name" value="NOB1"/>
</dbReference>
<feature type="domain" description="Ribonuclease PIN" evidence="11">
    <location>
        <begin position="12"/>
        <end position="102"/>
    </location>
</feature>
<comment type="caution">
    <text evidence="12">The sequence shown here is derived from an EMBL/GenBank/DDBJ whole genome shotgun (WGS) entry which is preliminary data.</text>
</comment>
<evidence type="ECO:0000256" key="3">
    <source>
        <dbReference type="ARBA" id="ARBA00022723"/>
    </source>
</evidence>
<dbReference type="PANTHER" id="PTHR12814:SF2">
    <property type="entry name" value="RNA-BINDING PROTEIN NOB1"/>
    <property type="match status" value="1"/>
</dbReference>
<evidence type="ECO:0000259" key="10">
    <source>
        <dbReference type="Pfam" id="PF08772"/>
    </source>
</evidence>
<feature type="binding site" evidence="8">
    <location>
        <position position="303"/>
    </location>
    <ligand>
        <name>Zn(2+)</name>
        <dbReference type="ChEBI" id="CHEBI:29105"/>
    </ligand>
</feature>
<evidence type="ECO:0000256" key="9">
    <source>
        <dbReference type="SAM" id="MobiDB-lite"/>
    </source>
</evidence>
<dbReference type="GO" id="GO:0005730">
    <property type="term" value="C:nucleolus"/>
    <property type="evidence" value="ECO:0007669"/>
    <property type="project" value="UniProtKB-SubCell"/>
</dbReference>
<evidence type="ECO:0000259" key="11">
    <source>
        <dbReference type="Pfam" id="PF17146"/>
    </source>
</evidence>
<dbReference type="GO" id="GO:0046872">
    <property type="term" value="F:metal ion binding"/>
    <property type="evidence" value="ECO:0007669"/>
    <property type="project" value="UniProtKB-UniRule"/>
</dbReference>
<accession>A0A317SQU9</accession>
<proteinExistence type="inferred from homology"/>
<dbReference type="EMBL" id="PYWC01000045">
    <property type="protein sequence ID" value="PWW75461.1"/>
    <property type="molecule type" value="Genomic_DNA"/>
</dbReference>
<keyword evidence="2" id="KW-0540">Nuclease</keyword>
<feature type="compositionally biased region" description="Low complexity" evidence="9">
    <location>
        <begin position="183"/>
        <end position="197"/>
    </location>
</feature>
<organism evidence="12 13">
    <name type="scientific">Tuber magnatum</name>
    <name type="common">white Piedmont truffle</name>
    <dbReference type="NCBI Taxonomy" id="42249"/>
    <lineage>
        <taxon>Eukaryota</taxon>
        <taxon>Fungi</taxon>
        <taxon>Dikarya</taxon>
        <taxon>Ascomycota</taxon>
        <taxon>Pezizomycotina</taxon>
        <taxon>Pezizomycetes</taxon>
        <taxon>Pezizales</taxon>
        <taxon>Tuberaceae</taxon>
        <taxon>Tuber</taxon>
    </lineage>
</organism>
<keyword evidence="6 7" id="KW-0539">Nucleus</keyword>
<dbReference type="Pfam" id="PF17146">
    <property type="entry name" value="PIN_6"/>
    <property type="match status" value="1"/>
</dbReference>
<dbReference type="AlphaFoldDB" id="A0A317SQU9"/>
<feature type="compositionally biased region" description="Basic and acidic residues" evidence="9">
    <location>
        <begin position="134"/>
        <end position="154"/>
    </location>
</feature>
<dbReference type="FunFam" id="3.40.50.1010:FF:000020">
    <property type="entry name" value="20S-pre-rRNA D-site endonuclease NOB1"/>
    <property type="match status" value="1"/>
</dbReference>
<comment type="similarity">
    <text evidence="1 7">Belongs to the NOB1 family.</text>
</comment>
<dbReference type="InterPro" id="IPR036283">
    <property type="entry name" value="NOB1_Zf-like_sf"/>
</dbReference>
<feature type="compositionally biased region" description="Polar residues" evidence="9">
    <location>
        <begin position="198"/>
        <end position="216"/>
    </location>
</feature>
<evidence type="ECO:0000256" key="4">
    <source>
        <dbReference type="ARBA" id="ARBA00022801"/>
    </source>
</evidence>
<comment type="function">
    <text evidence="7">Required for the synthesis of 40S ribosome subunits. Has a role in processing 20S pre-rRNA into the mature 18S rRNA, where it is required for cleavage at the 3' end of the mature 18S rRNA (D-site). Accompanies the 20S pre-rRNA from the nucleus to the cytoplasm.</text>
</comment>
<dbReference type="OrthoDB" id="446759at2759"/>
<dbReference type="Gene3D" id="3.40.50.1010">
    <property type="entry name" value="5'-nuclease"/>
    <property type="match status" value="1"/>
</dbReference>
<evidence type="ECO:0000256" key="8">
    <source>
        <dbReference type="PIRSR" id="PIRSR037125-1"/>
    </source>
</evidence>
<dbReference type="PIRSF" id="PIRSF037125">
    <property type="entry name" value="D-site_20S_pre-rRNA_nuclease"/>
    <property type="match status" value="1"/>
</dbReference>
<comment type="subcellular location">
    <subcellularLocation>
        <location evidence="7">Nucleus</location>
        <location evidence="7">Nucleolus</location>
    </subcellularLocation>
</comment>
<gene>
    <name evidence="12" type="ORF">C7212DRAFT_198050</name>
</gene>
<dbReference type="GO" id="GO:0004521">
    <property type="term" value="F:RNA endonuclease activity"/>
    <property type="evidence" value="ECO:0007669"/>
    <property type="project" value="UniProtKB-UniRule"/>
</dbReference>
<dbReference type="Pfam" id="PF08772">
    <property type="entry name" value="Zn_ribbon_NOB1"/>
    <property type="match status" value="1"/>
</dbReference>
<dbReference type="Proteomes" id="UP000246991">
    <property type="component" value="Unassembled WGS sequence"/>
</dbReference>
<keyword evidence="3 7" id="KW-0479">Metal-binding</keyword>
<dbReference type="GO" id="GO:0030490">
    <property type="term" value="P:maturation of SSU-rRNA"/>
    <property type="evidence" value="ECO:0007669"/>
    <property type="project" value="TreeGrafter"/>
</dbReference>
<feature type="binding site" evidence="8">
    <location>
        <position position="306"/>
    </location>
    <ligand>
        <name>Zn(2+)</name>
        <dbReference type="ChEBI" id="CHEBI:29105"/>
    </ligand>
</feature>
<evidence type="ECO:0000313" key="12">
    <source>
        <dbReference type="EMBL" id="PWW75461.1"/>
    </source>
</evidence>
<name>A0A317SQU9_9PEZI</name>
<sequence length="439" mass="47720">MSTDDQAPIDALVIDAGPLIRNDFTTSILNRVGKLYSTPAVIAEIRDAATRSRLETTWLPLLTLRAPKAESVKVVSDFARKTGDFSVLSVTDLQLLALTYELELELNGGDWRLKSVPGQKKVNGPVPGAVRESGGGKEVEGLVKDDEKAEDGGDAKTTGAKDTLAASADGLLQKLDNTHISTDKTTPTAPTKAPGPTEQASSLPSALTANEDSNLPSSTSTSSEDSGSDSDGWITPSNLHKHQSKSTASSPSTNPTKTPLPIRAALATTDFALQSVILQMNLHLLSTKTLQRIHTIRSHILRCHACFKLTRDMAKQFCPVCGGPTLQRVSCSTDSKGTFKIHLKRNYQWNNRGNVFSLPKPTHGSANGKGDREVLILREDQKEYEREVVKVERRKERDLLDPDYLPGILTGERRDTGGRPRIGYGRRNPNVARKGGRKK</sequence>
<evidence type="ECO:0000256" key="2">
    <source>
        <dbReference type="ARBA" id="ARBA00022722"/>
    </source>
</evidence>